<dbReference type="CDD" id="cd02516">
    <property type="entry name" value="CDP-ME_synthetase"/>
    <property type="match status" value="1"/>
</dbReference>
<proteinExistence type="inferred from homology"/>
<evidence type="ECO:0000313" key="9">
    <source>
        <dbReference type="Proteomes" id="UP000198995"/>
    </source>
</evidence>
<dbReference type="FunFam" id="3.90.550.10:FF:000003">
    <property type="entry name" value="2-C-methyl-D-erythritol 4-phosphate cytidylyltransferase"/>
    <property type="match status" value="1"/>
</dbReference>
<evidence type="ECO:0000256" key="5">
    <source>
        <dbReference type="ARBA" id="ARBA00022695"/>
    </source>
</evidence>
<name>A0A1G6VJE5_PEPNI</name>
<dbReference type="HAMAP" id="MF_00108">
    <property type="entry name" value="IspD"/>
    <property type="match status" value="1"/>
</dbReference>
<evidence type="ECO:0000256" key="6">
    <source>
        <dbReference type="ARBA" id="ARBA00023229"/>
    </source>
</evidence>
<evidence type="ECO:0000256" key="2">
    <source>
        <dbReference type="ARBA" id="ARBA00004787"/>
    </source>
</evidence>
<comment type="function">
    <text evidence="7">Catalyzes the formation of 4-diphosphocytidyl-2-C-methyl-D-erythritol from CTP and 2-C-methyl-D-erythritol 4-phosphate (MEP).</text>
</comment>
<sequence length="233" mass="24820">MIGMVILAAGTGKRMGASGNKLFLPLAGQPVLSLTLRHAARALPGAPMMLVCRSGEEELARQAVVTAGLDEASVIITEGGPERQDSVRLALAAMPSTWDQVLIHDGARPILREELVQRLIGGLLQAPAVVPALPVTDTVKRVDGQGYILETVPRADLRRVQTPQAFEVSLLQQCHARAVTEGRAVTDDAALLEAYGERVLTVAGDPYNIKVTVPTDLPLADLYLKECGLCESD</sequence>
<comment type="catalytic activity">
    <reaction evidence="1 7">
        <text>2-C-methyl-D-erythritol 4-phosphate + CTP + H(+) = 4-CDP-2-C-methyl-D-erythritol + diphosphate</text>
        <dbReference type="Rhea" id="RHEA:13429"/>
        <dbReference type="ChEBI" id="CHEBI:15378"/>
        <dbReference type="ChEBI" id="CHEBI:33019"/>
        <dbReference type="ChEBI" id="CHEBI:37563"/>
        <dbReference type="ChEBI" id="CHEBI:57823"/>
        <dbReference type="ChEBI" id="CHEBI:58262"/>
        <dbReference type="EC" id="2.7.7.60"/>
    </reaction>
</comment>
<keyword evidence="6 7" id="KW-0414">Isoprene biosynthesis</keyword>
<dbReference type="InterPro" id="IPR050088">
    <property type="entry name" value="IspD/TarI_cytidylyltransf_bact"/>
</dbReference>
<organism evidence="8 9">
    <name type="scientific">Peptococcus niger</name>
    <dbReference type="NCBI Taxonomy" id="2741"/>
    <lineage>
        <taxon>Bacteria</taxon>
        <taxon>Bacillati</taxon>
        <taxon>Bacillota</taxon>
        <taxon>Clostridia</taxon>
        <taxon>Eubacteriales</taxon>
        <taxon>Peptococcaceae</taxon>
        <taxon>Peptococcus</taxon>
    </lineage>
</organism>
<accession>A0A1G6VJE5</accession>
<dbReference type="Pfam" id="PF01128">
    <property type="entry name" value="IspD"/>
    <property type="match status" value="1"/>
</dbReference>
<dbReference type="GO" id="GO:0019288">
    <property type="term" value="P:isopentenyl diphosphate biosynthetic process, methylerythritol 4-phosphate pathway"/>
    <property type="evidence" value="ECO:0007669"/>
    <property type="project" value="UniProtKB-UniRule"/>
</dbReference>
<feature type="site" description="Transition state stabilizer" evidence="7">
    <location>
        <position position="21"/>
    </location>
</feature>
<dbReference type="InterPro" id="IPR029044">
    <property type="entry name" value="Nucleotide-diphossugar_trans"/>
</dbReference>
<keyword evidence="5 7" id="KW-0548">Nucleotidyltransferase</keyword>
<dbReference type="InterPro" id="IPR001228">
    <property type="entry name" value="IspD"/>
</dbReference>
<evidence type="ECO:0000256" key="7">
    <source>
        <dbReference type="HAMAP-Rule" id="MF_00108"/>
    </source>
</evidence>
<evidence type="ECO:0000256" key="1">
    <source>
        <dbReference type="ARBA" id="ARBA00001282"/>
    </source>
</evidence>
<dbReference type="EC" id="2.7.7.60" evidence="7"/>
<dbReference type="NCBIfam" id="TIGR00453">
    <property type="entry name" value="ispD"/>
    <property type="match status" value="1"/>
</dbReference>
<dbReference type="RefSeq" id="WP_091791520.1">
    <property type="nucleotide sequence ID" value="NZ_FNAF01000004.1"/>
</dbReference>
<dbReference type="SUPFAM" id="SSF53448">
    <property type="entry name" value="Nucleotide-diphospho-sugar transferases"/>
    <property type="match status" value="1"/>
</dbReference>
<dbReference type="STRING" id="2741.SAMN04489866_10456"/>
<feature type="site" description="Positions MEP for the nucleophilic attack" evidence="7">
    <location>
        <position position="210"/>
    </location>
</feature>
<dbReference type="Proteomes" id="UP000198995">
    <property type="component" value="Unassembled WGS sequence"/>
</dbReference>
<dbReference type="PANTHER" id="PTHR32125:SF4">
    <property type="entry name" value="2-C-METHYL-D-ERYTHRITOL 4-PHOSPHATE CYTIDYLYLTRANSFERASE, CHLOROPLASTIC"/>
    <property type="match status" value="1"/>
</dbReference>
<feature type="site" description="Transition state stabilizer" evidence="7">
    <location>
        <position position="14"/>
    </location>
</feature>
<dbReference type="GO" id="GO:0050518">
    <property type="term" value="F:2-C-methyl-D-erythritol 4-phosphate cytidylyltransferase activity"/>
    <property type="evidence" value="ECO:0007669"/>
    <property type="project" value="UniProtKB-UniRule"/>
</dbReference>
<keyword evidence="9" id="KW-1185">Reference proteome</keyword>
<dbReference type="PROSITE" id="PS01295">
    <property type="entry name" value="ISPD"/>
    <property type="match status" value="1"/>
</dbReference>
<dbReference type="InterPro" id="IPR018294">
    <property type="entry name" value="ISPD_synthase_CS"/>
</dbReference>
<protein>
    <recommendedName>
        <fullName evidence="7">2-C-methyl-D-erythritol 4-phosphate cytidylyltransferase</fullName>
        <ecNumber evidence="7">2.7.7.60</ecNumber>
    </recommendedName>
    <alternativeName>
        <fullName evidence="7">4-diphosphocytidyl-2C-methyl-D-erythritol synthase</fullName>
    </alternativeName>
    <alternativeName>
        <fullName evidence="7">MEP cytidylyltransferase</fullName>
        <shortName evidence="7">MCT</shortName>
    </alternativeName>
</protein>
<feature type="site" description="Positions MEP for the nucleophilic attack" evidence="7">
    <location>
        <position position="154"/>
    </location>
</feature>
<evidence type="ECO:0000256" key="3">
    <source>
        <dbReference type="ARBA" id="ARBA00009789"/>
    </source>
</evidence>
<evidence type="ECO:0000313" key="8">
    <source>
        <dbReference type="EMBL" id="SDD53688.1"/>
    </source>
</evidence>
<dbReference type="EMBL" id="FNAF01000004">
    <property type="protein sequence ID" value="SDD53688.1"/>
    <property type="molecule type" value="Genomic_DNA"/>
</dbReference>
<dbReference type="UniPathway" id="UPA00056">
    <property type="reaction ID" value="UER00093"/>
</dbReference>
<dbReference type="Gene3D" id="3.90.550.10">
    <property type="entry name" value="Spore Coat Polysaccharide Biosynthesis Protein SpsA, Chain A"/>
    <property type="match status" value="1"/>
</dbReference>
<comment type="pathway">
    <text evidence="2 7">Isoprenoid biosynthesis; isopentenyl diphosphate biosynthesis via DXP pathway; isopentenyl diphosphate from 1-deoxy-D-xylulose 5-phosphate: step 2/6.</text>
</comment>
<dbReference type="AlphaFoldDB" id="A0A1G6VJE5"/>
<comment type="similarity">
    <text evidence="3 7">Belongs to the IspD/TarI cytidylyltransferase family. IspD subfamily.</text>
</comment>
<reference evidence="8 9" key="1">
    <citation type="submission" date="2016-10" db="EMBL/GenBank/DDBJ databases">
        <authorList>
            <person name="de Groot N.N."/>
        </authorList>
    </citation>
    <scope>NUCLEOTIDE SEQUENCE [LARGE SCALE GENOMIC DNA]</scope>
    <source>
        <strain evidence="8 9">DSM 20475</strain>
    </source>
</reference>
<evidence type="ECO:0000256" key="4">
    <source>
        <dbReference type="ARBA" id="ARBA00022679"/>
    </source>
</evidence>
<dbReference type="InterPro" id="IPR034683">
    <property type="entry name" value="IspD/TarI"/>
</dbReference>
<dbReference type="PANTHER" id="PTHR32125">
    <property type="entry name" value="2-C-METHYL-D-ERYTHRITOL 4-PHOSPHATE CYTIDYLYLTRANSFERASE, CHLOROPLASTIC"/>
    <property type="match status" value="1"/>
</dbReference>
<gene>
    <name evidence="7" type="primary">ispD</name>
    <name evidence="8" type="ORF">SAMN04489866_10456</name>
</gene>
<keyword evidence="4 7" id="KW-0808">Transferase</keyword>
<dbReference type="OrthoDB" id="9806837at2"/>